<comment type="caution">
    <text evidence="1">The sequence shown here is derived from an EMBL/GenBank/DDBJ whole genome shotgun (WGS) entry which is preliminary data.</text>
</comment>
<evidence type="ECO:0000313" key="3">
    <source>
        <dbReference type="Proteomes" id="UP000677228"/>
    </source>
</evidence>
<proteinExistence type="predicted"/>
<dbReference type="Proteomes" id="UP000682733">
    <property type="component" value="Unassembled WGS sequence"/>
</dbReference>
<reference evidence="1" key="1">
    <citation type="submission" date="2021-02" db="EMBL/GenBank/DDBJ databases">
        <authorList>
            <person name="Nowell W R."/>
        </authorList>
    </citation>
    <scope>NUCLEOTIDE SEQUENCE</scope>
</reference>
<gene>
    <name evidence="1" type="ORF">OVA965_LOCUS37288</name>
    <name evidence="2" type="ORF">TMI583_LOCUS38356</name>
</gene>
<sequence length="239" mass="28076">MENISDLNDSISKAFDVVITSLTEETLDSSAIERQFNELSEQITDFEGVSYPHFIEHRYRFHLLRLGYYEKMKNEEKRKKEEKLLLKYTSLRSQNVVKETFIGTDQTSNNKTKDDSESSWEIILNLVSSLVQSQNTDQITNTLKKISQLLISIFQHPIQTLDQYYLLQNNCKNVQSLFETLKVNELDTVLEENNHERVNNLDLLIEIIDLVLNSLENRQEYFANILLSDLPHLDEMLFY</sequence>
<accession>A0A8S2FMH6</accession>
<evidence type="ECO:0000313" key="2">
    <source>
        <dbReference type="EMBL" id="CAF4297006.1"/>
    </source>
</evidence>
<dbReference type="EMBL" id="CAJOBA010057017">
    <property type="protein sequence ID" value="CAF4297006.1"/>
    <property type="molecule type" value="Genomic_DNA"/>
</dbReference>
<protein>
    <submittedName>
        <fullName evidence="1">Uncharacterized protein</fullName>
    </submittedName>
</protein>
<dbReference type="Proteomes" id="UP000677228">
    <property type="component" value="Unassembled WGS sequence"/>
</dbReference>
<dbReference type="AlphaFoldDB" id="A0A8S2FMH6"/>
<name>A0A8S2FMH6_9BILA</name>
<dbReference type="EMBL" id="CAJNOK010034958">
    <property type="protein sequence ID" value="CAF1508994.1"/>
    <property type="molecule type" value="Genomic_DNA"/>
</dbReference>
<evidence type="ECO:0000313" key="1">
    <source>
        <dbReference type="EMBL" id="CAF1508994.1"/>
    </source>
</evidence>
<organism evidence="1 3">
    <name type="scientific">Didymodactylos carnosus</name>
    <dbReference type="NCBI Taxonomy" id="1234261"/>
    <lineage>
        <taxon>Eukaryota</taxon>
        <taxon>Metazoa</taxon>
        <taxon>Spiralia</taxon>
        <taxon>Gnathifera</taxon>
        <taxon>Rotifera</taxon>
        <taxon>Eurotatoria</taxon>
        <taxon>Bdelloidea</taxon>
        <taxon>Philodinida</taxon>
        <taxon>Philodinidae</taxon>
        <taxon>Didymodactylos</taxon>
    </lineage>
</organism>